<dbReference type="InterPro" id="IPR020904">
    <property type="entry name" value="Sc_DH/Rdtase_CS"/>
</dbReference>
<dbReference type="EMBL" id="DWWT01000039">
    <property type="protein sequence ID" value="HJC06208.1"/>
    <property type="molecule type" value="Genomic_DNA"/>
</dbReference>
<dbReference type="AlphaFoldDB" id="A0A9D2N194"/>
<dbReference type="PRINTS" id="PR00081">
    <property type="entry name" value="GDHRDH"/>
</dbReference>
<dbReference type="PANTHER" id="PTHR43976:SF16">
    <property type="entry name" value="SHORT-CHAIN DEHYDROGENASE_REDUCTASE FAMILY PROTEIN"/>
    <property type="match status" value="1"/>
</dbReference>
<sequence>MSNTYILCLCIHFLYGYIFSPPPRHFGGIDILVNNAGYCYCASVEESEGEEVMKMFQINLFGLISMTKAVLPLMRKKRSGMIINIASAAAMKASPASAFYASSKAAVELLSDGLRKEVEPLGIRVMVVEPGGFRTNFFGSSLKGAQMRIEDYKDTAWKQYPENAASLSSP</sequence>
<dbReference type="PRINTS" id="PR00080">
    <property type="entry name" value="SDRFAMILY"/>
</dbReference>
<dbReference type="PANTHER" id="PTHR43976">
    <property type="entry name" value="SHORT CHAIN DEHYDROGENASE"/>
    <property type="match status" value="1"/>
</dbReference>
<dbReference type="Proteomes" id="UP000823910">
    <property type="component" value="Unassembled WGS sequence"/>
</dbReference>
<evidence type="ECO:0000313" key="4">
    <source>
        <dbReference type="Proteomes" id="UP000823910"/>
    </source>
</evidence>
<dbReference type="SUPFAM" id="SSF51735">
    <property type="entry name" value="NAD(P)-binding Rossmann-fold domains"/>
    <property type="match status" value="1"/>
</dbReference>
<protein>
    <submittedName>
        <fullName evidence="3">SDR family NAD(P)-dependent oxidoreductase</fullName>
    </submittedName>
</protein>
<evidence type="ECO:0000256" key="1">
    <source>
        <dbReference type="ARBA" id="ARBA00006484"/>
    </source>
</evidence>
<gene>
    <name evidence="3" type="ORF">H9704_08650</name>
</gene>
<keyword evidence="2" id="KW-0560">Oxidoreductase</keyword>
<reference evidence="3" key="2">
    <citation type="submission" date="2021-04" db="EMBL/GenBank/DDBJ databases">
        <authorList>
            <person name="Gilroy R."/>
        </authorList>
    </citation>
    <scope>NUCLEOTIDE SEQUENCE</scope>
    <source>
        <strain evidence="3">CHK180-15479</strain>
    </source>
</reference>
<dbReference type="PROSITE" id="PS00061">
    <property type="entry name" value="ADH_SHORT"/>
    <property type="match status" value="1"/>
</dbReference>
<dbReference type="Gene3D" id="3.40.50.720">
    <property type="entry name" value="NAD(P)-binding Rossmann-like Domain"/>
    <property type="match status" value="1"/>
</dbReference>
<evidence type="ECO:0000256" key="2">
    <source>
        <dbReference type="ARBA" id="ARBA00023002"/>
    </source>
</evidence>
<dbReference type="InterPro" id="IPR036291">
    <property type="entry name" value="NAD(P)-bd_dom_sf"/>
</dbReference>
<proteinExistence type="inferred from homology"/>
<dbReference type="GO" id="GO:0016491">
    <property type="term" value="F:oxidoreductase activity"/>
    <property type="evidence" value="ECO:0007669"/>
    <property type="project" value="UniProtKB-KW"/>
</dbReference>
<dbReference type="Pfam" id="PF00106">
    <property type="entry name" value="adh_short"/>
    <property type="match status" value="1"/>
</dbReference>
<dbReference type="InterPro" id="IPR002347">
    <property type="entry name" value="SDR_fam"/>
</dbReference>
<dbReference type="InterPro" id="IPR051911">
    <property type="entry name" value="SDR_oxidoreductase"/>
</dbReference>
<organism evidence="3 4">
    <name type="scientific">Candidatus Enterocloster excrementipullorum</name>
    <dbReference type="NCBI Taxonomy" id="2838559"/>
    <lineage>
        <taxon>Bacteria</taxon>
        <taxon>Bacillati</taxon>
        <taxon>Bacillota</taxon>
        <taxon>Clostridia</taxon>
        <taxon>Lachnospirales</taxon>
        <taxon>Lachnospiraceae</taxon>
        <taxon>Enterocloster</taxon>
    </lineage>
</organism>
<evidence type="ECO:0000313" key="3">
    <source>
        <dbReference type="EMBL" id="HJC06208.1"/>
    </source>
</evidence>
<comment type="similarity">
    <text evidence="1">Belongs to the short-chain dehydrogenases/reductases (SDR) family.</text>
</comment>
<accession>A0A9D2N194</accession>
<comment type="caution">
    <text evidence="3">The sequence shown here is derived from an EMBL/GenBank/DDBJ whole genome shotgun (WGS) entry which is preliminary data.</text>
</comment>
<reference evidence="3" key="1">
    <citation type="journal article" date="2021" name="PeerJ">
        <title>Extensive microbial diversity within the chicken gut microbiome revealed by metagenomics and culture.</title>
        <authorList>
            <person name="Gilroy R."/>
            <person name="Ravi A."/>
            <person name="Getino M."/>
            <person name="Pursley I."/>
            <person name="Horton D.L."/>
            <person name="Alikhan N.F."/>
            <person name="Baker D."/>
            <person name="Gharbi K."/>
            <person name="Hall N."/>
            <person name="Watson M."/>
            <person name="Adriaenssens E.M."/>
            <person name="Foster-Nyarko E."/>
            <person name="Jarju S."/>
            <person name="Secka A."/>
            <person name="Antonio M."/>
            <person name="Oren A."/>
            <person name="Chaudhuri R.R."/>
            <person name="La Ragione R."/>
            <person name="Hildebrand F."/>
            <person name="Pallen M.J."/>
        </authorList>
    </citation>
    <scope>NUCLEOTIDE SEQUENCE</scope>
    <source>
        <strain evidence="3">CHK180-15479</strain>
    </source>
</reference>
<name>A0A9D2N194_9FIRM</name>